<accession>A0ABP2SZV2</accession>
<organism evidence="1 2">
    <name type="scientific">Streptococcus parauberis KRS-02083</name>
    <dbReference type="NCBI Taxonomy" id="1207545"/>
    <lineage>
        <taxon>Bacteria</taxon>
        <taxon>Bacillati</taxon>
        <taxon>Bacillota</taxon>
        <taxon>Bacilli</taxon>
        <taxon>Lactobacillales</taxon>
        <taxon>Streptococcaceae</taxon>
        <taxon>Streptococcus</taxon>
    </lineage>
</organism>
<keyword evidence="2" id="KW-1185">Reference proteome</keyword>
<evidence type="ECO:0000313" key="1">
    <source>
        <dbReference type="EMBL" id="EMG25743.1"/>
    </source>
</evidence>
<sequence>MGKVLLNFKVTVPDGENYNFNFDNKTATQFGIGLAADKLEYSCSICQNGLVVFSNPEKREIWTNREPKFEVVDGKTIVTYD</sequence>
<proteinExistence type="predicted"/>
<dbReference type="RefSeq" id="WP_003108346.1">
    <property type="nucleotide sequence ID" value="NZ_ALYM01000003.1"/>
</dbReference>
<dbReference type="Proteomes" id="UP000011769">
    <property type="component" value="Unassembled WGS sequence"/>
</dbReference>
<name>A0ABP2SZV2_9STRE</name>
<comment type="caution">
    <text evidence="1">The sequence shown here is derived from an EMBL/GenBank/DDBJ whole genome shotgun (WGS) entry which is preliminary data.</text>
</comment>
<dbReference type="EMBL" id="ALYM01000003">
    <property type="protein sequence ID" value="EMG25743.1"/>
    <property type="molecule type" value="Genomic_DNA"/>
</dbReference>
<evidence type="ECO:0000313" key="2">
    <source>
        <dbReference type="Proteomes" id="UP000011769"/>
    </source>
</evidence>
<protein>
    <submittedName>
        <fullName evidence="1">Uncharacterized protein</fullName>
    </submittedName>
</protein>
<gene>
    <name evidence="1" type="ORF">SPJ1_1154</name>
</gene>
<reference evidence="1 2" key="1">
    <citation type="journal article" date="2013" name="PLoS ONE">
        <title>Comparative Genomic Characterization of Three Streptococcus parauberis Strains in Fish Pathogen, as Assessed by Wide-Genome Analyses.</title>
        <authorList>
            <person name="Nho S.W."/>
            <person name="Hikima J."/>
            <person name="Park S.B."/>
            <person name="Jang H.B."/>
            <person name="Cha I.S."/>
            <person name="Yasuike M."/>
            <person name="Nakamura Y."/>
            <person name="Fujiwara A."/>
            <person name="Sano M."/>
            <person name="Kanai K."/>
            <person name="Kondo H."/>
            <person name="Hirono I."/>
            <person name="Takeyama H."/>
            <person name="Aoki T."/>
            <person name="Jung T.S."/>
        </authorList>
    </citation>
    <scope>NUCLEOTIDE SEQUENCE [LARGE SCALE GENOMIC DNA]</scope>
    <source>
        <strain evidence="1 2">KRS-02083</strain>
    </source>
</reference>